<reference evidence="4" key="1">
    <citation type="submission" date="2023-01" db="EMBL/GenBank/DDBJ databases">
        <title>Genome assembly of the deep-sea coral Lophelia pertusa.</title>
        <authorList>
            <person name="Herrera S."/>
            <person name="Cordes E."/>
        </authorList>
    </citation>
    <scope>NUCLEOTIDE SEQUENCE</scope>
    <source>
        <strain evidence="4">USNM1676648</strain>
        <tissue evidence="4">Polyp</tissue>
    </source>
</reference>
<evidence type="ECO:0000313" key="4">
    <source>
        <dbReference type="EMBL" id="KAJ7352954.1"/>
    </source>
</evidence>
<dbReference type="InterPro" id="IPR000504">
    <property type="entry name" value="RRM_dom"/>
</dbReference>
<keyword evidence="5" id="KW-1185">Reference proteome</keyword>
<dbReference type="InterPro" id="IPR012677">
    <property type="entry name" value="Nucleotide-bd_a/b_plait_sf"/>
</dbReference>
<dbReference type="FunFam" id="3.30.70.330:FF:000072">
    <property type="entry name" value="heterogeneous nuclear ribonucleoprotein L isoform X1"/>
    <property type="match status" value="1"/>
</dbReference>
<feature type="domain" description="RRM" evidence="3">
    <location>
        <begin position="149"/>
        <end position="226"/>
    </location>
</feature>
<keyword evidence="1" id="KW-0694">RNA-binding</keyword>
<dbReference type="CDD" id="cd12424">
    <property type="entry name" value="RRM3_hnRNPL_like"/>
    <property type="match status" value="1"/>
</dbReference>
<dbReference type="GO" id="GO:0003723">
    <property type="term" value="F:RNA binding"/>
    <property type="evidence" value="ECO:0007669"/>
    <property type="project" value="UniProtKB-UniRule"/>
</dbReference>
<evidence type="ECO:0000313" key="5">
    <source>
        <dbReference type="Proteomes" id="UP001163046"/>
    </source>
</evidence>
<dbReference type="CDD" id="cd12427">
    <property type="entry name" value="RRM4_hnRNPL_like"/>
    <property type="match status" value="1"/>
</dbReference>
<accession>A0A9X0CK79</accession>
<comment type="caution">
    <text evidence="4">The sequence shown here is derived from an EMBL/GenBank/DDBJ whole genome shotgun (WGS) entry which is preliminary data.</text>
</comment>
<evidence type="ECO:0000259" key="3">
    <source>
        <dbReference type="PROSITE" id="PS50102"/>
    </source>
</evidence>
<dbReference type="PANTHER" id="PTHR15592">
    <property type="entry name" value="MATRIN 3/NUCLEAR PROTEIN 220-RELATED"/>
    <property type="match status" value="1"/>
</dbReference>
<dbReference type="PROSITE" id="PS50102">
    <property type="entry name" value="RRM"/>
    <property type="match status" value="2"/>
</dbReference>
<sequence length="502" mass="55300">MAEKHALEQSDSSYAESGYENGSFKRQKVESGAAGGREPRSYQAGGGGNPHYTEPSAVVHVRGVADEAREQDLLHALSSFGTVSCVTMMPKLRQALVEFEDIESAKSLLVYSQTGQAIIMCGRPAYFNYSKSKSISKNLYVQQELPANRILLLTVINPQYPITTDILHTIFSKQGHVLRIVIFRKSGLQAMIEFATVDQAQQAKEALNGADIYTGCNTLKIEYSRTTALNVYKNDEETFDYTEDKSATFGMGAPRPPVKEGLLSRPPGGPYPGRGGMMMRAPRPLLQQSPMAGGCVLMVYGLHNHKMNCDRVFNILCCYGNVLKVKFLMNKPGAAMVEMSDHVACNTVIQCLGGQQLFENQIDFSFSKQKYLVDASSVTNLPDGTPCYKTYSNSKNQRFWTPEQSSKNRIFSPTKVLHFFNAPPDFSTEKVKEMCSNCGVDHPVAVKVFPNASRSAAGLMEWDNPSQALEVLAACNHYVIRDAAAKTIFTVKLAFSSMSSAQ</sequence>
<dbReference type="Pfam" id="PF22976">
    <property type="entry name" value="RRM_10"/>
    <property type="match status" value="1"/>
</dbReference>
<dbReference type="Gene3D" id="3.30.70.330">
    <property type="match status" value="4"/>
</dbReference>
<name>A0A9X0CK79_9CNID</name>
<dbReference type="InterPro" id="IPR055204">
    <property type="entry name" value="HNRNPL_RRM"/>
</dbReference>
<dbReference type="OrthoDB" id="302770at2759"/>
<dbReference type="CDD" id="cd12694">
    <property type="entry name" value="RRM2_hnRNPL_like"/>
    <property type="match status" value="1"/>
</dbReference>
<protein>
    <recommendedName>
        <fullName evidence="3">RRM domain-containing protein</fullName>
    </recommendedName>
</protein>
<dbReference type="EMBL" id="MU827343">
    <property type="protein sequence ID" value="KAJ7352954.1"/>
    <property type="molecule type" value="Genomic_DNA"/>
</dbReference>
<evidence type="ECO:0000256" key="2">
    <source>
        <dbReference type="SAM" id="MobiDB-lite"/>
    </source>
</evidence>
<dbReference type="AlphaFoldDB" id="A0A9X0CK79"/>
<proteinExistence type="predicted"/>
<evidence type="ECO:0000256" key="1">
    <source>
        <dbReference type="PROSITE-ProRule" id="PRU00176"/>
    </source>
</evidence>
<dbReference type="Pfam" id="PF13893">
    <property type="entry name" value="RRM_5"/>
    <property type="match status" value="1"/>
</dbReference>
<dbReference type="CDD" id="cd12689">
    <property type="entry name" value="RRM1_hnRNPL_like"/>
    <property type="match status" value="1"/>
</dbReference>
<gene>
    <name evidence="4" type="ORF">OS493_032893</name>
</gene>
<dbReference type="InterPro" id="IPR035979">
    <property type="entry name" value="RBD_domain_sf"/>
</dbReference>
<dbReference type="Pfam" id="PF00076">
    <property type="entry name" value="RRM_1"/>
    <property type="match status" value="1"/>
</dbReference>
<organism evidence="4 5">
    <name type="scientific">Desmophyllum pertusum</name>
    <dbReference type="NCBI Taxonomy" id="174260"/>
    <lineage>
        <taxon>Eukaryota</taxon>
        <taxon>Metazoa</taxon>
        <taxon>Cnidaria</taxon>
        <taxon>Anthozoa</taxon>
        <taxon>Hexacorallia</taxon>
        <taxon>Scleractinia</taxon>
        <taxon>Caryophylliina</taxon>
        <taxon>Caryophylliidae</taxon>
        <taxon>Desmophyllum</taxon>
    </lineage>
</organism>
<dbReference type="SMART" id="SM00360">
    <property type="entry name" value="RRM"/>
    <property type="match status" value="3"/>
</dbReference>
<feature type="region of interest" description="Disordered" evidence="2">
    <location>
        <begin position="1"/>
        <end position="53"/>
    </location>
</feature>
<dbReference type="SUPFAM" id="SSF54928">
    <property type="entry name" value="RNA-binding domain, RBD"/>
    <property type="match status" value="3"/>
</dbReference>
<feature type="domain" description="RRM" evidence="3">
    <location>
        <begin position="57"/>
        <end position="132"/>
    </location>
</feature>
<dbReference type="Proteomes" id="UP001163046">
    <property type="component" value="Unassembled WGS sequence"/>
</dbReference>